<dbReference type="PROSITE" id="PS00092">
    <property type="entry name" value="N6_MTASE"/>
    <property type="match status" value="1"/>
</dbReference>
<dbReference type="InterPro" id="IPR029063">
    <property type="entry name" value="SAM-dependent_MTases_sf"/>
</dbReference>
<organism evidence="4 5">
    <name type="scientific">Chelativorans petroleitrophicus</name>
    <dbReference type="NCBI Taxonomy" id="2975484"/>
    <lineage>
        <taxon>Bacteria</taxon>
        <taxon>Pseudomonadati</taxon>
        <taxon>Pseudomonadota</taxon>
        <taxon>Alphaproteobacteria</taxon>
        <taxon>Hyphomicrobiales</taxon>
        <taxon>Phyllobacteriaceae</taxon>
        <taxon>Chelativorans</taxon>
    </lineage>
</organism>
<dbReference type="InterPro" id="IPR050210">
    <property type="entry name" value="tRNA_Adenine-N(6)_MTase"/>
</dbReference>
<name>A0A9X2XAX4_9HYPH</name>
<keyword evidence="2" id="KW-0949">S-adenosyl-L-methionine</keyword>
<evidence type="ECO:0000256" key="1">
    <source>
        <dbReference type="ARBA" id="ARBA00022603"/>
    </source>
</evidence>
<dbReference type="GO" id="GO:0003676">
    <property type="term" value="F:nucleic acid binding"/>
    <property type="evidence" value="ECO:0007669"/>
    <property type="project" value="InterPro"/>
</dbReference>
<evidence type="ECO:0000313" key="5">
    <source>
        <dbReference type="Proteomes" id="UP001149009"/>
    </source>
</evidence>
<dbReference type="Pfam" id="PF05175">
    <property type="entry name" value="MTS"/>
    <property type="match status" value="1"/>
</dbReference>
<dbReference type="PANTHER" id="PTHR47739:SF1">
    <property type="entry name" value="TRNA1(VAL) (ADENINE(37)-N6)-METHYLTRANSFERASE"/>
    <property type="match status" value="1"/>
</dbReference>
<reference evidence="4" key="1">
    <citation type="submission" date="2022-08" db="EMBL/GenBank/DDBJ databases">
        <title>Chelativorans sichuanense sp. nov., a paraffin oil-degrading bacterium isolated from a mixture of oil-based drill cuttings and paddy soil.</title>
        <authorList>
            <person name="Yu J."/>
            <person name="Liu H."/>
            <person name="Chen Q."/>
        </authorList>
    </citation>
    <scope>NUCLEOTIDE SEQUENCE</scope>
    <source>
        <strain evidence="4">SCAU 2101</strain>
    </source>
</reference>
<evidence type="ECO:0000313" key="4">
    <source>
        <dbReference type="EMBL" id="MCT8991396.1"/>
    </source>
</evidence>
<keyword evidence="1 4" id="KW-0808">Transferase</keyword>
<dbReference type="GO" id="GO:0032259">
    <property type="term" value="P:methylation"/>
    <property type="evidence" value="ECO:0007669"/>
    <property type="project" value="UniProtKB-KW"/>
</dbReference>
<dbReference type="InterPro" id="IPR002052">
    <property type="entry name" value="DNA_methylase_N6_adenine_CS"/>
</dbReference>
<dbReference type="SUPFAM" id="SSF53335">
    <property type="entry name" value="S-adenosyl-L-methionine-dependent methyltransferases"/>
    <property type="match status" value="1"/>
</dbReference>
<protein>
    <submittedName>
        <fullName evidence="4">Methyltransferase</fullName>
    </submittedName>
</protein>
<dbReference type="RefSeq" id="WP_261516321.1">
    <property type="nucleotide sequence ID" value="NZ_JAODNV010000015.1"/>
</dbReference>
<dbReference type="AlphaFoldDB" id="A0A9X2XAX4"/>
<dbReference type="PANTHER" id="PTHR47739">
    <property type="entry name" value="TRNA1(VAL) (ADENINE(37)-N6)-METHYLTRANSFERASE"/>
    <property type="match status" value="1"/>
</dbReference>
<feature type="domain" description="Methyltransferase small" evidence="3">
    <location>
        <begin position="39"/>
        <end position="143"/>
    </location>
</feature>
<dbReference type="GO" id="GO:0008757">
    <property type="term" value="F:S-adenosylmethionine-dependent methyltransferase activity"/>
    <property type="evidence" value="ECO:0007669"/>
    <property type="project" value="UniProtKB-ARBA"/>
</dbReference>
<gene>
    <name evidence="4" type="ORF">NYR54_14015</name>
</gene>
<dbReference type="InterPro" id="IPR007848">
    <property type="entry name" value="Small_mtfrase_dom"/>
</dbReference>
<keyword evidence="5" id="KW-1185">Reference proteome</keyword>
<dbReference type="GO" id="GO:0008170">
    <property type="term" value="F:N-methyltransferase activity"/>
    <property type="evidence" value="ECO:0007669"/>
    <property type="project" value="UniProtKB-ARBA"/>
</dbReference>
<comment type="caution">
    <text evidence="4">The sequence shown here is derived from an EMBL/GenBank/DDBJ whole genome shotgun (WGS) entry which is preliminary data.</text>
</comment>
<keyword evidence="1 4" id="KW-0489">Methyltransferase</keyword>
<dbReference type="Proteomes" id="UP001149009">
    <property type="component" value="Unassembled WGS sequence"/>
</dbReference>
<dbReference type="EMBL" id="JAODNV010000015">
    <property type="protein sequence ID" value="MCT8991396.1"/>
    <property type="molecule type" value="Genomic_DNA"/>
</dbReference>
<evidence type="ECO:0000259" key="3">
    <source>
        <dbReference type="Pfam" id="PF05175"/>
    </source>
</evidence>
<sequence>MREGPPLDDRAFTIDAFHRGRFHLVQPAGKGHRAGLDAMLLAGAVQAGFAGALADLGAGAGAAGFAVAARCPEARVLLVEREPEMVACAQESLRLPANSALASRIEVLQADVELSGSDRAEAGLAENAFDFIIMNPPFNAAHDRASPDPLRRQAHVMDDGLFERWLRTAAAMARPGARVAVIARPASLAQILSALEGRFGSPRAVPVHPRPGVEALRIILRARKGDRGGFALLPPLVLHGETGRGFTARADAIINGREALFAD</sequence>
<dbReference type="Gene3D" id="3.40.50.150">
    <property type="entry name" value="Vaccinia Virus protein VP39"/>
    <property type="match status" value="1"/>
</dbReference>
<evidence type="ECO:0000256" key="2">
    <source>
        <dbReference type="ARBA" id="ARBA00022691"/>
    </source>
</evidence>
<proteinExistence type="predicted"/>
<accession>A0A9X2XAX4</accession>
<dbReference type="CDD" id="cd02440">
    <property type="entry name" value="AdoMet_MTases"/>
    <property type="match status" value="1"/>
</dbReference>